<organism evidence="1 2">
    <name type="scientific">Colocasia esculenta</name>
    <name type="common">Wild taro</name>
    <name type="synonym">Arum esculentum</name>
    <dbReference type="NCBI Taxonomy" id="4460"/>
    <lineage>
        <taxon>Eukaryota</taxon>
        <taxon>Viridiplantae</taxon>
        <taxon>Streptophyta</taxon>
        <taxon>Embryophyta</taxon>
        <taxon>Tracheophyta</taxon>
        <taxon>Spermatophyta</taxon>
        <taxon>Magnoliopsida</taxon>
        <taxon>Liliopsida</taxon>
        <taxon>Araceae</taxon>
        <taxon>Aroideae</taxon>
        <taxon>Colocasieae</taxon>
        <taxon>Colocasia</taxon>
    </lineage>
</organism>
<name>A0A843XE44_COLES</name>
<dbReference type="AlphaFoldDB" id="A0A843XE44"/>
<protein>
    <submittedName>
        <fullName evidence="1">Uncharacterized protein</fullName>
    </submittedName>
</protein>
<comment type="caution">
    <text evidence="1">The sequence shown here is derived from an EMBL/GenBank/DDBJ whole genome shotgun (WGS) entry which is preliminary data.</text>
</comment>
<accession>A0A843XE44</accession>
<gene>
    <name evidence="1" type="ORF">Taro_050721</name>
</gene>
<dbReference type="EMBL" id="NMUH01007734">
    <property type="protein sequence ID" value="MQM17744.1"/>
    <property type="molecule type" value="Genomic_DNA"/>
</dbReference>
<proteinExistence type="predicted"/>
<sequence length="132" mass="14375">MCLQEENEFQHNMPIFHRISAIRYGSIRTVPRRIRDCSVINLCAGPAVVLAPPLLRARPSYDSTLLLLLLLLGSVASEYRSGVLVQDHPCCASPESSGKLKIRNPFSLVGSGFPWSGRGLSDGPRILLAFGG</sequence>
<dbReference type="Proteomes" id="UP000652761">
    <property type="component" value="Unassembled WGS sequence"/>
</dbReference>
<reference evidence="1" key="1">
    <citation type="submission" date="2017-07" db="EMBL/GenBank/DDBJ databases">
        <title>Taro Niue Genome Assembly and Annotation.</title>
        <authorList>
            <person name="Atibalentja N."/>
            <person name="Keating K."/>
            <person name="Fields C.J."/>
        </authorList>
    </citation>
    <scope>NUCLEOTIDE SEQUENCE</scope>
    <source>
        <strain evidence="1">Niue_2</strain>
        <tissue evidence="1">Leaf</tissue>
    </source>
</reference>
<keyword evidence="2" id="KW-1185">Reference proteome</keyword>
<evidence type="ECO:0000313" key="1">
    <source>
        <dbReference type="EMBL" id="MQM17744.1"/>
    </source>
</evidence>
<evidence type="ECO:0000313" key="2">
    <source>
        <dbReference type="Proteomes" id="UP000652761"/>
    </source>
</evidence>